<organism evidence="4 5">
    <name type="scientific">Epilithonimonas hispanica</name>
    <dbReference type="NCBI Taxonomy" id="358687"/>
    <lineage>
        <taxon>Bacteria</taxon>
        <taxon>Pseudomonadati</taxon>
        <taxon>Bacteroidota</taxon>
        <taxon>Flavobacteriia</taxon>
        <taxon>Flavobacteriales</taxon>
        <taxon>Weeksellaceae</taxon>
        <taxon>Chryseobacterium group</taxon>
        <taxon>Epilithonimonas</taxon>
    </lineage>
</organism>
<keyword evidence="5" id="KW-1185">Reference proteome</keyword>
<dbReference type="Gene3D" id="3.10.560.10">
    <property type="entry name" value="Outer membrane lipoprotein wza domain like"/>
    <property type="match status" value="1"/>
</dbReference>
<name>A0A3D9CQS4_9FLAO</name>
<dbReference type="GO" id="GO:0015159">
    <property type="term" value="F:polysaccharide transmembrane transporter activity"/>
    <property type="evidence" value="ECO:0007669"/>
    <property type="project" value="InterPro"/>
</dbReference>
<protein>
    <submittedName>
        <fullName evidence="4">Polysaccharide export protein</fullName>
    </submittedName>
</protein>
<dbReference type="Proteomes" id="UP000256326">
    <property type="component" value="Unassembled WGS sequence"/>
</dbReference>
<keyword evidence="2" id="KW-1133">Transmembrane helix</keyword>
<evidence type="ECO:0000256" key="1">
    <source>
        <dbReference type="ARBA" id="ARBA00022729"/>
    </source>
</evidence>
<dbReference type="OrthoDB" id="662756at2"/>
<dbReference type="PANTHER" id="PTHR33619:SF3">
    <property type="entry name" value="POLYSACCHARIDE EXPORT PROTEIN GFCE-RELATED"/>
    <property type="match status" value="1"/>
</dbReference>
<feature type="transmembrane region" description="Helical" evidence="2">
    <location>
        <begin position="245"/>
        <end position="263"/>
    </location>
</feature>
<dbReference type="InterPro" id="IPR049712">
    <property type="entry name" value="Poly_export"/>
</dbReference>
<dbReference type="AlphaFoldDB" id="A0A3D9CQS4"/>
<reference evidence="4 5" key="1">
    <citation type="journal article" date="2006" name="Int. J. Syst. Evol. Microbiol.">
        <title>Chryseobacterium hispanicum sp. nov., isolated from the drinking water distribution system of Sevilla, Spain.</title>
        <authorList>
            <person name="Gallego V."/>
            <person name="Garcia M.T."/>
            <person name="Ventosa A."/>
        </authorList>
    </citation>
    <scope>NUCLEOTIDE SEQUENCE [LARGE SCALE GENOMIC DNA]</scope>
    <source>
        <strain evidence="4 5">KCTC 22104</strain>
    </source>
</reference>
<dbReference type="PANTHER" id="PTHR33619">
    <property type="entry name" value="POLYSACCHARIDE EXPORT PROTEIN GFCE-RELATED"/>
    <property type="match status" value="1"/>
</dbReference>
<evidence type="ECO:0000259" key="3">
    <source>
        <dbReference type="Pfam" id="PF02563"/>
    </source>
</evidence>
<dbReference type="InterPro" id="IPR003715">
    <property type="entry name" value="Poly_export_N"/>
</dbReference>
<gene>
    <name evidence="4" type="ORF">DRF58_14535</name>
</gene>
<evidence type="ECO:0000256" key="2">
    <source>
        <dbReference type="SAM" id="Phobius"/>
    </source>
</evidence>
<dbReference type="Pfam" id="PF02563">
    <property type="entry name" value="Poly_export"/>
    <property type="match status" value="1"/>
</dbReference>
<evidence type="ECO:0000313" key="5">
    <source>
        <dbReference type="Proteomes" id="UP000256326"/>
    </source>
</evidence>
<comment type="caution">
    <text evidence="4">The sequence shown here is derived from an EMBL/GenBank/DDBJ whole genome shotgun (WGS) entry which is preliminary data.</text>
</comment>
<dbReference type="EMBL" id="QNUG01000038">
    <property type="protein sequence ID" value="REC68112.1"/>
    <property type="molecule type" value="Genomic_DNA"/>
</dbReference>
<feature type="domain" description="Polysaccharide export protein N-terminal" evidence="3">
    <location>
        <begin position="42"/>
        <end position="145"/>
    </location>
</feature>
<sequence>MKKTQIVIYYAILLFMFNCAPKSNLIYMGDADDIATQASVKNSSQIIQPGDQLGIWITAEEMEAVAPFNQNLVQLENINNTMPSSNQAQRSATGQIPTYIVRTDHTITFPVIGKISTEGKTLETFEQELTKSLTKYIYNPVVSLRTLNYKVTVLGEVSRPGTYTIVDNQSNLLSALGLAGDLTKYGLRDNILVVRNENGKITKNRVDITRSDFINSPYYYMKQNDVIYVSANETVRRQSRLNPNAPLYLSMASIIVTILALVFRN</sequence>
<evidence type="ECO:0000313" key="4">
    <source>
        <dbReference type="EMBL" id="REC68112.1"/>
    </source>
</evidence>
<keyword evidence="2" id="KW-0812">Transmembrane</keyword>
<keyword evidence="2" id="KW-0472">Membrane</keyword>
<dbReference type="RefSeq" id="WP_116036461.1">
    <property type="nucleotide sequence ID" value="NZ_JBHLVV010000139.1"/>
</dbReference>
<accession>A0A3D9CQS4</accession>
<keyword evidence="1" id="KW-0732">Signal</keyword>
<proteinExistence type="predicted"/>